<dbReference type="PANTHER" id="PTHR37610">
    <property type="entry name" value="CCHC-TYPE DOMAIN-CONTAINING PROTEIN"/>
    <property type="match status" value="1"/>
</dbReference>
<reference evidence="3" key="1">
    <citation type="submission" date="2022-07" db="EMBL/GenBank/DDBJ databases">
        <authorList>
            <person name="Macas J."/>
            <person name="Novak P."/>
            <person name="Neumann P."/>
        </authorList>
    </citation>
    <scope>NUCLEOTIDE SEQUENCE</scope>
</reference>
<sequence>MAGRATATPSPQNPIYALSPSDNPGTTIIHVVLKGYNYEEWGRAFRISLRAKRKLMFFDGTLKQPDETSADLDEWWTVNSMIVAWIFNTIDPALRTSISYRDVARDLWEDIKERFSVGNGVKIYQVKAELSDCKQKSGETIMSYYGRLKKLWDDRNDFDALPTCVCKGCKCDLTSKLRQWREAEQVREFLMGLESFYANVRSSLLGIEPLPSLNLVYSRLIQEEEVRTITGGQIEGVNPMSFAIKGGASHAHGSGGLPDQSWCATSAQKRDTPRNVVLLNTPFLKGGLNGGAPKAETLE</sequence>
<evidence type="ECO:0000259" key="1">
    <source>
        <dbReference type="Pfam" id="PF03732"/>
    </source>
</evidence>
<accession>A0AAV0GF83</accession>
<dbReference type="Pfam" id="PF03732">
    <property type="entry name" value="Retrotrans_gag"/>
    <property type="match status" value="1"/>
</dbReference>
<evidence type="ECO:0008006" key="5">
    <source>
        <dbReference type="Google" id="ProtNLM"/>
    </source>
</evidence>
<dbReference type="AlphaFoldDB" id="A0AAV0GF83"/>
<dbReference type="PANTHER" id="PTHR37610:SF101">
    <property type="entry name" value="(RAPE) HYPOTHETICAL PROTEIN"/>
    <property type="match status" value="1"/>
</dbReference>
<dbReference type="Pfam" id="PF14244">
    <property type="entry name" value="Retrotran_gag_3"/>
    <property type="match status" value="1"/>
</dbReference>
<protein>
    <recommendedName>
        <fullName evidence="5">Retrotransposon Copia-like N-terminal domain-containing protein</fullName>
    </recommendedName>
</protein>
<feature type="domain" description="Retrotransposon Copia-like N-terminal" evidence="2">
    <location>
        <begin position="20"/>
        <end position="66"/>
    </location>
</feature>
<evidence type="ECO:0000259" key="2">
    <source>
        <dbReference type="Pfam" id="PF14244"/>
    </source>
</evidence>
<evidence type="ECO:0000313" key="3">
    <source>
        <dbReference type="EMBL" id="CAH9146646.1"/>
    </source>
</evidence>
<dbReference type="EMBL" id="CAMAPF010001107">
    <property type="protein sequence ID" value="CAH9146646.1"/>
    <property type="molecule type" value="Genomic_DNA"/>
</dbReference>
<comment type="caution">
    <text evidence="3">The sequence shown here is derived from an EMBL/GenBank/DDBJ whole genome shotgun (WGS) entry which is preliminary data.</text>
</comment>
<organism evidence="3 4">
    <name type="scientific">Cuscuta epithymum</name>
    <dbReference type="NCBI Taxonomy" id="186058"/>
    <lineage>
        <taxon>Eukaryota</taxon>
        <taxon>Viridiplantae</taxon>
        <taxon>Streptophyta</taxon>
        <taxon>Embryophyta</taxon>
        <taxon>Tracheophyta</taxon>
        <taxon>Spermatophyta</taxon>
        <taxon>Magnoliopsida</taxon>
        <taxon>eudicotyledons</taxon>
        <taxon>Gunneridae</taxon>
        <taxon>Pentapetalae</taxon>
        <taxon>asterids</taxon>
        <taxon>lamiids</taxon>
        <taxon>Solanales</taxon>
        <taxon>Convolvulaceae</taxon>
        <taxon>Cuscuteae</taxon>
        <taxon>Cuscuta</taxon>
        <taxon>Cuscuta subgen. Cuscuta</taxon>
    </lineage>
</organism>
<dbReference type="InterPro" id="IPR029472">
    <property type="entry name" value="Copia-like_N"/>
</dbReference>
<evidence type="ECO:0000313" key="4">
    <source>
        <dbReference type="Proteomes" id="UP001152523"/>
    </source>
</evidence>
<name>A0AAV0GF83_9ASTE</name>
<keyword evidence="4" id="KW-1185">Reference proteome</keyword>
<dbReference type="InterPro" id="IPR005162">
    <property type="entry name" value="Retrotrans_gag_dom"/>
</dbReference>
<proteinExistence type="predicted"/>
<feature type="domain" description="Retrotransposon gag" evidence="1">
    <location>
        <begin position="99"/>
        <end position="193"/>
    </location>
</feature>
<dbReference type="Proteomes" id="UP001152523">
    <property type="component" value="Unassembled WGS sequence"/>
</dbReference>
<gene>
    <name evidence="3" type="ORF">CEPIT_LOCUS43140</name>
</gene>